<accession>A0A819STZ5</accession>
<evidence type="ECO:0000313" key="4">
    <source>
        <dbReference type="EMBL" id="CAF3994306.1"/>
    </source>
</evidence>
<dbReference type="Proteomes" id="UP000681967">
    <property type="component" value="Unassembled WGS sequence"/>
</dbReference>
<dbReference type="Proteomes" id="UP000681720">
    <property type="component" value="Unassembled WGS sequence"/>
</dbReference>
<dbReference type="Proteomes" id="UP000663866">
    <property type="component" value="Unassembled WGS sequence"/>
</dbReference>
<dbReference type="EMBL" id="CAJOBI010002952">
    <property type="protein sequence ID" value="CAF3950733.1"/>
    <property type="molecule type" value="Genomic_DNA"/>
</dbReference>
<sequence>MPRQRLSSNILNRLKSRVSHSKDIGFFNILMQFLDHRYQPLDVIEDEEYVFSLYSSDDSRRTSYESDISSSEQQQVTNDLNDISQNDIKNYYGPAKRITSKNCRDKFEIFYEIHSGFTADQVLLIEDALQIVADRFFKPEILKNMYQICGTSGCLLTDGVLSQSNLIQNSIYFNRYLLLQYQLICLNHQSQNGEISIINIYPVQEESQSKSNNSHPCILCISHGSTFLIDGDFEIELSQDRLNESVKNSANALFWAGEIVYKMLHNLGHRFNDNDCTNRSQIKIFKQCFLHDGNYIPMKTK</sequence>
<dbReference type="Proteomes" id="UP000676336">
    <property type="component" value="Unassembled WGS sequence"/>
</dbReference>
<evidence type="ECO:0000313" key="5">
    <source>
        <dbReference type="EMBL" id="CAF4068025.1"/>
    </source>
</evidence>
<gene>
    <name evidence="4" type="ORF">BYL167_LOCUS13329</name>
    <name evidence="3" type="ORF">GIL414_LOCUS10635</name>
    <name evidence="5" type="ORF">OVN521_LOCUS19020</name>
    <name evidence="2" type="ORF">SMN809_LOCUS9234</name>
    <name evidence="1" type="ORF">UXM345_LOCUS12010</name>
</gene>
<dbReference type="EMBL" id="CAJOBF010001226">
    <property type="protein sequence ID" value="CAF3927812.1"/>
    <property type="molecule type" value="Genomic_DNA"/>
</dbReference>
<dbReference type="EMBL" id="CAJOBJ010003846">
    <property type="protein sequence ID" value="CAF3980167.1"/>
    <property type="molecule type" value="Genomic_DNA"/>
</dbReference>
<evidence type="ECO:0000313" key="1">
    <source>
        <dbReference type="EMBL" id="CAF3927812.1"/>
    </source>
</evidence>
<proteinExistence type="predicted"/>
<comment type="caution">
    <text evidence="5">The sequence shown here is derived from an EMBL/GenBank/DDBJ whole genome shotgun (WGS) entry which is preliminary data.</text>
</comment>
<dbReference type="AlphaFoldDB" id="A0A819STZ5"/>
<dbReference type="EMBL" id="CAJOBG010003532">
    <property type="protein sequence ID" value="CAF4068025.1"/>
    <property type="molecule type" value="Genomic_DNA"/>
</dbReference>
<dbReference type="Proteomes" id="UP000663842">
    <property type="component" value="Unassembled WGS sequence"/>
</dbReference>
<evidence type="ECO:0000313" key="3">
    <source>
        <dbReference type="EMBL" id="CAF3980167.1"/>
    </source>
</evidence>
<protein>
    <submittedName>
        <fullName evidence="5">Uncharacterized protein</fullName>
    </submittedName>
</protein>
<keyword evidence="6" id="KW-1185">Reference proteome</keyword>
<evidence type="ECO:0000313" key="2">
    <source>
        <dbReference type="EMBL" id="CAF3950733.1"/>
    </source>
</evidence>
<evidence type="ECO:0000313" key="6">
    <source>
        <dbReference type="Proteomes" id="UP000663866"/>
    </source>
</evidence>
<dbReference type="EMBL" id="CAJOBH010004555">
    <property type="protein sequence ID" value="CAF3994306.1"/>
    <property type="molecule type" value="Genomic_DNA"/>
</dbReference>
<name>A0A819STZ5_9BILA</name>
<organism evidence="5 6">
    <name type="scientific">Rotaria magnacalcarata</name>
    <dbReference type="NCBI Taxonomy" id="392030"/>
    <lineage>
        <taxon>Eukaryota</taxon>
        <taxon>Metazoa</taxon>
        <taxon>Spiralia</taxon>
        <taxon>Gnathifera</taxon>
        <taxon>Rotifera</taxon>
        <taxon>Eurotatoria</taxon>
        <taxon>Bdelloidea</taxon>
        <taxon>Philodinida</taxon>
        <taxon>Philodinidae</taxon>
        <taxon>Rotaria</taxon>
    </lineage>
</organism>
<reference evidence="5" key="1">
    <citation type="submission" date="2021-02" db="EMBL/GenBank/DDBJ databases">
        <authorList>
            <person name="Nowell W R."/>
        </authorList>
    </citation>
    <scope>NUCLEOTIDE SEQUENCE</scope>
</reference>